<evidence type="ECO:0000313" key="4">
    <source>
        <dbReference type="Proteomes" id="UP000194267"/>
    </source>
</evidence>
<dbReference type="Proteomes" id="UP000194267">
    <property type="component" value="Unassembled WGS sequence"/>
</dbReference>
<dbReference type="InterPro" id="IPR004843">
    <property type="entry name" value="Calcineurin-like_PHP"/>
</dbReference>
<protein>
    <recommendedName>
        <fullName evidence="2">Calcineurin-like phosphoesterase domain-containing protein</fullName>
    </recommendedName>
</protein>
<proteinExistence type="predicted"/>
<dbReference type="SUPFAM" id="SSF56300">
    <property type="entry name" value="Metallo-dependent phosphatases"/>
    <property type="match status" value="1"/>
</dbReference>
<feature type="compositionally biased region" description="Basic residues" evidence="1">
    <location>
        <begin position="159"/>
        <end position="172"/>
    </location>
</feature>
<feature type="region of interest" description="Disordered" evidence="1">
    <location>
        <begin position="143"/>
        <end position="172"/>
    </location>
</feature>
<comment type="caution">
    <text evidence="3">The sequence shown here is derived from an EMBL/GenBank/DDBJ whole genome shotgun (WGS) entry which is preliminary data.</text>
</comment>
<accession>A0A1Y2T0W7</accession>
<dbReference type="Gene3D" id="3.60.21.10">
    <property type="match status" value="1"/>
</dbReference>
<dbReference type="Pfam" id="PF00149">
    <property type="entry name" value="Metallophos"/>
    <property type="match status" value="1"/>
</dbReference>
<organism evidence="3 4">
    <name type="scientific">Symbiobacterium thermophilum</name>
    <dbReference type="NCBI Taxonomy" id="2734"/>
    <lineage>
        <taxon>Bacteria</taxon>
        <taxon>Bacillati</taxon>
        <taxon>Bacillota</taxon>
        <taxon>Clostridia</taxon>
        <taxon>Eubacteriales</taxon>
        <taxon>Symbiobacteriaceae</taxon>
        <taxon>Symbiobacterium</taxon>
    </lineage>
</organism>
<evidence type="ECO:0000259" key="2">
    <source>
        <dbReference type="Pfam" id="PF00149"/>
    </source>
</evidence>
<evidence type="ECO:0000313" key="3">
    <source>
        <dbReference type="EMBL" id="OTA40132.1"/>
    </source>
</evidence>
<reference evidence="4" key="1">
    <citation type="submission" date="2016-04" db="EMBL/GenBank/DDBJ databases">
        <authorList>
            <person name="Antunes L.P."/>
            <person name="Martins L.F."/>
            <person name="Pereira R.V."/>
            <person name="Thomas A.M."/>
            <person name="Barbosa D."/>
            <person name="Nascimento L."/>
            <person name="Silva G.M."/>
            <person name="Condomitti G.W."/>
            <person name="Digiampietri L.A."/>
            <person name="Lombardi K.C."/>
            <person name="Ramos P.L."/>
            <person name="Quaggio R.B."/>
            <person name="Oliveira J.C."/>
            <person name="Pascon R.C."/>
            <person name="Cruz J.B."/>
            <person name="Silva A.M."/>
            <person name="Setubal J.C."/>
        </authorList>
    </citation>
    <scope>NUCLEOTIDE SEQUENCE [LARGE SCALE GENOMIC DNA]</scope>
</reference>
<name>A0A1Y2T0W7_SYMTR</name>
<dbReference type="InterPro" id="IPR029052">
    <property type="entry name" value="Metallo-depent_PP-like"/>
</dbReference>
<feature type="domain" description="Calcineurin-like phosphoesterase" evidence="2">
    <location>
        <begin position="1"/>
        <end position="101"/>
    </location>
</feature>
<sequence length="172" mass="19377">MAIYAIGDPHLSLAVNKPMDVFGPRWADHAKRFLQNWEATVGPDDYVLVPGDISWGMTLDEALPDLQEIDRLPGRKLLIQGNHDYWWQSLKKLRELPLRTISFIQNDAVVLPEGSVPGWTGGWRLRHPGLDHPRRPGLARIRPTTRRSTGGKSVGCGSRWRRAGRRGRTGTS</sequence>
<evidence type="ECO:0000256" key="1">
    <source>
        <dbReference type="SAM" id="MobiDB-lite"/>
    </source>
</evidence>
<dbReference type="AlphaFoldDB" id="A0A1Y2T0W7"/>
<dbReference type="EMBL" id="LWLV01002698">
    <property type="protein sequence ID" value="OTA40132.1"/>
    <property type="molecule type" value="Genomic_DNA"/>
</dbReference>
<gene>
    <name evidence="3" type="ORF">A6D92_23270</name>
</gene>
<dbReference type="GO" id="GO:0016787">
    <property type="term" value="F:hydrolase activity"/>
    <property type="evidence" value="ECO:0007669"/>
    <property type="project" value="InterPro"/>
</dbReference>